<proteinExistence type="predicted"/>
<dbReference type="InterPro" id="IPR029064">
    <property type="entry name" value="Ribosomal_eL30-like_sf"/>
</dbReference>
<dbReference type="EMBL" id="JXJT01000007">
    <property type="protein sequence ID" value="PCS03910.1"/>
    <property type="molecule type" value="Genomic_DNA"/>
</dbReference>
<keyword evidence="4" id="KW-1185">Reference proteome</keyword>
<dbReference type="PIRSF" id="PIRSF034303">
    <property type="entry name" value="DUF1694"/>
    <property type="match status" value="1"/>
</dbReference>
<dbReference type="InterPro" id="IPR012543">
    <property type="entry name" value="DUF1694"/>
</dbReference>
<dbReference type="RefSeq" id="WP_031365267.1">
    <property type="nucleotide sequence ID" value="NZ_FPKS01000003.1"/>
</dbReference>
<evidence type="ECO:0000313" key="4">
    <source>
        <dbReference type="Proteomes" id="UP000218979"/>
    </source>
</evidence>
<protein>
    <submittedName>
        <fullName evidence="2">Uncharacterized protein YueI</fullName>
    </submittedName>
</protein>
<evidence type="ECO:0000313" key="2">
    <source>
        <dbReference type="EMBL" id="SFZ72848.1"/>
    </source>
</evidence>
<name>A0A1K2H888_9LACT</name>
<dbReference type="SUPFAM" id="SSF160515">
    <property type="entry name" value="YueI-like"/>
    <property type="match status" value="1"/>
</dbReference>
<dbReference type="Pfam" id="PF07997">
    <property type="entry name" value="DUF1694"/>
    <property type="match status" value="1"/>
</dbReference>
<dbReference type="EMBL" id="FPKS01000003">
    <property type="protein sequence ID" value="SFZ72848.1"/>
    <property type="molecule type" value="Genomic_DNA"/>
</dbReference>
<dbReference type="OrthoDB" id="95278at2"/>
<accession>A0A1K2H888</accession>
<dbReference type="STRING" id="1122154.SAMN02746068_00665"/>
<evidence type="ECO:0000313" key="1">
    <source>
        <dbReference type="EMBL" id="PCS03910.1"/>
    </source>
</evidence>
<dbReference type="Gene3D" id="3.30.1330.30">
    <property type="match status" value="1"/>
</dbReference>
<reference evidence="1 4" key="1">
    <citation type="submission" date="2014-12" db="EMBL/GenBank/DDBJ databases">
        <title>Draft genome sequences of 10 type strains of Lactococcus.</title>
        <authorList>
            <person name="Sun Z."/>
            <person name="Zhong Z."/>
            <person name="Liu W."/>
            <person name="Zhang W."/>
            <person name="Zhang H."/>
        </authorList>
    </citation>
    <scope>NUCLEOTIDE SEQUENCE [LARGE SCALE GENOMIC DNA]</scope>
    <source>
        <strain evidence="1 4">DSM 22330</strain>
    </source>
</reference>
<dbReference type="Proteomes" id="UP000218979">
    <property type="component" value="Unassembled WGS sequence"/>
</dbReference>
<reference evidence="2 3" key="2">
    <citation type="submission" date="2016-11" db="EMBL/GenBank/DDBJ databases">
        <authorList>
            <person name="Jaros S."/>
            <person name="Januszkiewicz K."/>
            <person name="Wedrychowicz H."/>
        </authorList>
    </citation>
    <scope>NUCLEOTIDE SEQUENCE [LARGE SCALE GENOMIC DNA]</scope>
    <source>
        <strain evidence="2 3">DSM 22330</strain>
    </source>
</reference>
<organism evidence="2 3">
    <name type="scientific">Pseudolactococcus chungangensis CAU 28 = DSM 22330</name>
    <dbReference type="NCBI Taxonomy" id="1122154"/>
    <lineage>
        <taxon>Bacteria</taxon>
        <taxon>Bacillati</taxon>
        <taxon>Bacillota</taxon>
        <taxon>Bacilli</taxon>
        <taxon>Lactobacillales</taxon>
        <taxon>Streptococcaceae</taxon>
        <taxon>Pseudolactococcus</taxon>
    </lineage>
</organism>
<dbReference type="AlphaFoldDB" id="A0A1K2H888"/>
<dbReference type="Proteomes" id="UP000185655">
    <property type="component" value="Unassembled WGS sequence"/>
</dbReference>
<gene>
    <name evidence="1" type="ORF">RR45_GL001938</name>
    <name evidence="2" type="ORF">SAMN02746068_00665</name>
</gene>
<sequence length="149" mass="17159">MTNLENRLDRASSGEYRLNPDEQKLYLNTFRERIFLAITFDDAKTPLVKTSFNQILSHFDLADQPIFVKICGELPDDLTGYYLKLAVEHHFEGQILIEPASDQYGVVIHTDHAVNRDMIELRDVFPDLLSNPVPDQPTKKKSFFSKLFG</sequence>
<evidence type="ECO:0000313" key="3">
    <source>
        <dbReference type="Proteomes" id="UP000185655"/>
    </source>
</evidence>